<dbReference type="PROSITE" id="PS00482">
    <property type="entry name" value="DIHYDROOROTASE_1"/>
    <property type="match status" value="1"/>
</dbReference>
<dbReference type="NCBIfam" id="TIGR00856">
    <property type="entry name" value="pyrC_dimer"/>
    <property type="match status" value="1"/>
</dbReference>
<comment type="caution">
    <text evidence="11">The sequence shown here is derived from an EMBL/GenBank/DDBJ whole genome shotgun (WGS) entry which is preliminary data.</text>
</comment>
<dbReference type="InterPro" id="IPR004721">
    <property type="entry name" value="DHOdimr"/>
</dbReference>
<dbReference type="Gene3D" id="3.20.20.140">
    <property type="entry name" value="Metal-dependent hydrolases"/>
    <property type="match status" value="1"/>
</dbReference>
<dbReference type="PROSITE" id="PS00483">
    <property type="entry name" value="DIHYDROOROTASE_2"/>
    <property type="match status" value="1"/>
</dbReference>
<evidence type="ECO:0000256" key="2">
    <source>
        <dbReference type="ARBA" id="ARBA00005631"/>
    </source>
</evidence>
<dbReference type="FunFam" id="3.20.20.140:FF:000006">
    <property type="entry name" value="Dihydroorotase"/>
    <property type="match status" value="1"/>
</dbReference>
<dbReference type="GO" id="GO:0006221">
    <property type="term" value="P:pyrimidine nucleotide biosynthetic process"/>
    <property type="evidence" value="ECO:0007669"/>
    <property type="project" value="UniProtKB-KW"/>
</dbReference>
<dbReference type="Pfam" id="PF01979">
    <property type="entry name" value="Amidohydro_1"/>
    <property type="match status" value="1"/>
</dbReference>
<dbReference type="GO" id="GO:0046872">
    <property type="term" value="F:metal ion binding"/>
    <property type="evidence" value="ECO:0007669"/>
    <property type="project" value="UniProtKB-KW"/>
</dbReference>
<organism evidence="11 12">
    <name type="scientific">Coccomyxa viridis</name>
    <dbReference type="NCBI Taxonomy" id="1274662"/>
    <lineage>
        <taxon>Eukaryota</taxon>
        <taxon>Viridiplantae</taxon>
        <taxon>Chlorophyta</taxon>
        <taxon>core chlorophytes</taxon>
        <taxon>Trebouxiophyceae</taxon>
        <taxon>Trebouxiophyceae incertae sedis</taxon>
        <taxon>Coccomyxaceae</taxon>
        <taxon>Coccomyxa</taxon>
    </lineage>
</organism>
<evidence type="ECO:0000259" key="10">
    <source>
        <dbReference type="Pfam" id="PF01979"/>
    </source>
</evidence>
<dbReference type="GO" id="GO:0009507">
    <property type="term" value="C:chloroplast"/>
    <property type="evidence" value="ECO:0007669"/>
    <property type="project" value="TreeGrafter"/>
</dbReference>
<comment type="similarity">
    <text evidence="2">Belongs to the metallo-dependent hydrolases superfamily. DHOase family. Class II DHOase subfamily.</text>
</comment>
<evidence type="ECO:0000256" key="1">
    <source>
        <dbReference type="ARBA" id="ARBA00004880"/>
    </source>
</evidence>
<protein>
    <recommendedName>
        <fullName evidence="9">Dihydroorotase, mitochondrial</fullName>
        <ecNumber evidence="3">3.5.2.3</ecNumber>
    </recommendedName>
</protein>
<dbReference type="InterPro" id="IPR006680">
    <property type="entry name" value="Amidohydro-rel"/>
</dbReference>
<evidence type="ECO:0000313" key="11">
    <source>
        <dbReference type="EMBL" id="CAK0786259.1"/>
    </source>
</evidence>
<evidence type="ECO:0000256" key="5">
    <source>
        <dbReference type="ARBA" id="ARBA00022801"/>
    </source>
</evidence>
<evidence type="ECO:0000256" key="9">
    <source>
        <dbReference type="ARBA" id="ARBA00069884"/>
    </source>
</evidence>
<comment type="pathway">
    <text evidence="1">Pyrimidine metabolism; UMP biosynthesis via de novo pathway; (S)-dihydroorotate from bicarbonate: step 3/3.</text>
</comment>
<dbReference type="GO" id="GO:0004151">
    <property type="term" value="F:dihydroorotase activity"/>
    <property type="evidence" value="ECO:0007669"/>
    <property type="project" value="UniProtKB-EC"/>
</dbReference>
<proteinExistence type="inferred from homology"/>
<name>A0AAV1IJY7_9CHLO</name>
<dbReference type="PIRSF" id="PIRSF001237">
    <property type="entry name" value="DHOdimr"/>
    <property type="match status" value="1"/>
</dbReference>
<dbReference type="InterPro" id="IPR002195">
    <property type="entry name" value="Dihydroorotase_CS"/>
</dbReference>
<keyword evidence="12" id="KW-1185">Reference proteome</keyword>
<dbReference type="PANTHER" id="PTHR43137">
    <property type="entry name" value="DIHYDROOROTASE"/>
    <property type="match status" value="1"/>
</dbReference>
<gene>
    <name evidence="11" type="ORF">CVIRNUC_009472</name>
</gene>
<evidence type="ECO:0000256" key="6">
    <source>
        <dbReference type="ARBA" id="ARBA00022833"/>
    </source>
</evidence>
<feature type="domain" description="Amidohydrolase-related" evidence="10">
    <location>
        <begin position="17"/>
        <end position="314"/>
    </location>
</feature>
<dbReference type="PANTHER" id="PTHR43137:SF1">
    <property type="entry name" value="DIHYDROOROTASE"/>
    <property type="match status" value="1"/>
</dbReference>
<dbReference type="SUPFAM" id="SSF51556">
    <property type="entry name" value="Metallo-dependent hydrolases"/>
    <property type="match status" value="1"/>
</dbReference>
<keyword evidence="7" id="KW-0665">Pyrimidine biosynthesis</keyword>
<keyword evidence="6" id="KW-0862">Zinc</keyword>
<keyword evidence="4" id="KW-0479">Metal-binding</keyword>
<accession>A0AAV1IJY7</accession>
<dbReference type="AlphaFoldDB" id="A0AAV1IJY7"/>
<comment type="catalytic activity">
    <reaction evidence="8">
        <text>(S)-dihydroorotate + H2O = N-carbamoyl-L-aspartate + H(+)</text>
        <dbReference type="Rhea" id="RHEA:24296"/>
        <dbReference type="ChEBI" id="CHEBI:15377"/>
        <dbReference type="ChEBI" id="CHEBI:15378"/>
        <dbReference type="ChEBI" id="CHEBI:30864"/>
        <dbReference type="ChEBI" id="CHEBI:32814"/>
        <dbReference type="EC" id="3.5.2.3"/>
    </reaction>
</comment>
<reference evidence="11 12" key="1">
    <citation type="submission" date="2023-10" db="EMBL/GenBank/DDBJ databases">
        <authorList>
            <person name="Maclean D."/>
            <person name="Macfadyen A."/>
        </authorList>
    </citation>
    <scope>NUCLEOTIDE SEQUENCE [LARGE SCALE GENOMIC DNA]</scope>
</reference>
<sequence length="350" mass="38490">MIMAAAAPTLEITRPDDFHLHVRDGPEMRAVVPLSSRVFKRAIIMPNLRPPVVNAKQAMEYRRRILEAIPEEVDFEPLMTLYLTDQTTPADVQAAKEHDIVAFKLYPAGATTNSDSGVTDIRRCMPTLHSMAEAGILLLVHGEVTSPEVDMFDREAVFIETVLEPLLAQVPGLRVVLEHITTEQAVKFVAAAPDNVAATVTPQHMLYNRNALFQGGLQPHSFCLPILKREKHRRAVLQAATSGSRKFFLGTDSAPHARETKEASCGCAGIFSAPVALQLYAQLFEDAGQLEHLEAFASHSGADFYGLPRNQGTLQLVRRPMQVPKQYAYDSTCVVPICAGQALNWDIASP</sequence>
<dbReference type="EMBL" id="CAUYUE010000014">
    <property type="protein sequence ID" value="CAK0786259.1"/>
    <property type="molecule type" value="Genomic_DNA"/>
</dbReference>
<dbReference type="InterPro" id="IPR032466">
    <property type="entry name" value="Metal_Hydrolase"/>
</dbReference>
<evidence type="ECO:0000256" key="4">
    <source>
        <dbReference type="ARBA" id="ARBA00022723"/>
    </source>
</evidence>
<dbReference type="EC" id="3.5.2.3" evidence="3"/>
<dbReference type="CDD" id="cd01294">
    <property type="entry name" value="DHOase"/>
    <property type="match status" value="1"/>
</dbReference>
<evidence type="ECO:0000313" key="12">
    <source>
        <dbReference type="Proteomes" id="UP001314263"/>
    </source>
</evidence>
<evidence type="ECO:0000256" key="3">
    <source>
        <dbReference type="ARBA" id="ARBA00012860"/>
    </source>
</evidence>
<keyword evidence="5" id="KW-0378">Hydrolase</keyword>
<dbReference type="GO" id="GO:0006207">
    <property type="term" value="P:'de novo' pyrimidine nucleobase biosynthetic process"/>
    <property type="evidence" value="ECO:0007669"/>
    <property type="project" value="TreeGrafter"/>
</dbReference>
<evidence type="ECO:0000256" key="7">
    <source>
        <dbReference type="ARBA" id="ARBA00022975"/>
    </source>
</evidence>
<dbReference type="HAMAP" id="MF_00219">
    <property type="entry name" value="PyrC_classII"/>
    <property type="match status" value="1"/>
</dbReference>
<dbReference type="Proteomes" id="UP001314263">
    <property type="component" value="Unassembled WGS sequence"/>
</dbReference>
<evidence type="ECO:0000256" key="8">
    <source>
        <dbReference type="ARBA" id="ARBA00048492"/>
    </source>
</evidence>